<keyword evidence="2" id="KW-0507">mRNA processing</keyword>
<dbReference type="Gene3D" id="1.10.150.910">
    <property type="match status" value="1"/>
</dbReference>
<dbReference type="FunFam" id="2.130.10.10:FF:000031">
    <property type="entry name" value="Splicing factor 3b subunit 3"/>
    <property type="match status" value="1"/>
</dbReference>
<dbReference type="OrthoDB" id="436637at2759"/>
<keyword evidence="11" id="KW-1185">Reference proteome</keyword>
<evidence type="ECO:0000259" key="8">
    <source>
        <dbReference type="Pfam" id="PF10433"/>
    </source>
</evidence>
<dbReference type="GO" id="GO:0006397">
    <property type="term" value="P:mRNA processing"/>
    <property type="evidence" value="ECO:0007669"/>
    <property type="project" value="UniProtKB-KW"/>
</dbReference>
<reference evidence="10 11" key="1">
    <citation type="journal article" date="2013" name="Curr. Biol.">
        <title>Shared signatures of parasitism and phylogenomics unite Cryptomycota and microsporidia.</title>
        <authorList>
            <person name="James T.Y."/>
            <person name="Pelin A."/>
            <person name="Bonen L."/>
            <person name="Ahrendt S."/>
            <person name="Sain D."/>
            <person name="Corradi N."/>
            <person name="Stajich J.E."/>
        </authorList>
    </citation>
    <scope>NUCLEOTIDE SEQUENCE [LARGE SCALE GENOMIC DNA]</scope>
    <source>
        <strain evidence="10 11">CSF55</strain>
    </source>
</reference>
<dbReference type="GO" id="GO:0005681">
    <property type="term" value="C:spliceosomal complex"/>
    <property type="evidence" value="ECO:0007669"/>
    <property type="project" value="UniProtKB-KW"/>
</dbReference>
<evidence type="ECO:0000256" key="5">
    <source>
        <dbReference type="ARBA" id="ARBA00023242"/>
    </source>
</evidence>
<evidence type="ECO:0000256" key="6">
    <source>
        <dbReference type="ARBA" id="ARBA00038266"/>
    </source>
</evidence>
<feature type="domain" description="RSE1/DDB1/CPSF1 C-terminal" evidence="7">
    <location>
        <begin position="787"/>
        <end position="1103"/>
    </location>
</feature>
<gene>
    <name evidence="10" type="ORF">O9G_003848</name>
</gene>
<dbReference type="InterPro" id="IPR036322">
    <property type="entry name" value="WD40_repeat_dom_sf"/>
</dbReference>
<dbReference type="InterPro" id="IPR058543">
    <property type="entry name" value="Beta-prop_RSE1/DDB1/CPSF1_2nd"/>
</dbReference>
<proteinExistence type="inferred from homology"/>
<evidence type="ECO:0000256" key="1">
    <source>
        <dbReference type="ARBA" id="ARBA00004123"/>
    </source>
</evidence>
<keyword evidence="4" id="KW-0508">mRNA splicing</keyword>
<keyword evidence="3" id="KW-0747">Spliceosome</keyword>
<dbReference type="GO" id="GO:0008380">
    <property type="term" value="P:RNA splicing"/>
    <property type="evidence" value="ECO:0007669"/>
    <property type="project" value="UniProtKB-KW"/>
</dbReference>
<evidence type="ECO:0000313" key="10">
    <source>
        <dbReference type="EMBL" id="EPZ33025.1"/>
    </source>
</evidence>
<dbReference type="STRING" id="988480.A0A075AS63"/>
<evidence type="ECO:0000259" key="9">
    <source>
        <dbReference type="Pfam" id="PF23726"/>
    </source>
</evidence>
<comment type="subcellular location">
    <subcellularLocation>
        <location evidence="1">Nucleus</location>
    </subcellularLocation>
</comment>
<dbReference type="InterPro" id="IPR004871">
    <property type="entry name" value="RSE1/DDB1/CPSF1_C"/>
</dbReference>
<dbReference type="InterPro" id="IPR050358">
    <property type="entry name" value="RSE1/DDB1/CFT1"/>
</dbReference>
<dbReference type="HOGENOM" id="CLU_003246_0_0_1"/>
<comment type="similarity">
    <text evidence="6">Belongs to the RSE1 family.</text>
</comment>
<evidence type="ECO:0000256" key="3">
    <source>
        <dbReference type="ARBA" id="ARBA00022728"/>
    </source>
</evidence>
<dbReference type="OMA" id="PRATGHW"/>
<dbReference type="AlphaFoldDB" id="A0A075AS63"/>
<dbReference type="EMBL" id="KE561087">
    <property type="protein sequence ID" value="EPZ33025.1"/>
    <property type="molecule type" value="Genomic_DNA"/>
</dbReference>
<accession>A0A075AS63</accession>
<dbReference type="FunFam" id="2.130.10.10:FF:001143">
    <property type="entry name" value="Pre-mRNA-splicing factor rse-1, putative"/>
    <property type="match status" value="1"/>
</dbReference>
<evidence type="ECO:0000256" key="2">
    <source>
        <dbReference type="ARBA" id="ARBA00022664"/>
    </source>
</evidence>
<name>A0A075AS63_ROZAC</name>
<dbReference type="SUPFAM" id="SSF50978">
    <property type="entry name" value="WD40 repeat-like"/>
    <property type="match status" value="1"/>
</dbReference>
<dbReference type="InterPro" id="IPR015943">
    <property type="entry name" value="WD40/YVTN_repeat-like_dom_sf"/>
</dbReference>
<feature type="domain" description="RSE1/DDB1/CPSF1 second beta-propeller" evidence="9">
    <location>
        <begin position="394"/>
        <end position="699"/>
    </location>
</feature>
<keyword evidence="5" id="KW-0539">Nucleus</keyword>
<evidence type="ECO:0000313" key="11">
    <source>
        <dbReference type="Proteomes" id="UP000030755"/>
    </source>
</evidence>
<sequence>MHLYNLSLQKPSSINISVAGNFSGGKQQEILVSKGASLLELYRVDAETGKMNCLLSQDVFGVIRSVTPFRLIGATKDYIIIGSDSGRIVVLEYKEESNSFEKLHQETFGKTGCRRIVPGQYVASDPMGRATMICAVEKQKFVYVLNRDAEARMTISSPLEAHKNHMLTFACVGVDVGYENPIFACLEVDYTEADLETNGIDSCEKMVTYYELDLGLNHVVRRWSEVNVKEFIDKVPGGSDGPGGVLVCSEGFIEWRHQGQKAHRIPIPRRRNPLESKERDALIVSYSLFKKKGNVKNLVVKYFDSVPRSVSLNVLKTGFLFLATENGHHQNLKEAWIEPRELKNLSVVSSLESLNPIIDCKVMNLTNEETPQFYAACGKGSESSLRILRHGLEISEMAVSELPGNPIAVWTVKKSENDEFDSYIIVSFVNATVILSIGESVEEVQDSGFLNNVKTICVGRLNDDSLVQDGSIQDWKPPGKQTVQQATCNTSQIVLALSGGELVYFEMDLNGNLQEFEEKKQLNSQIISLSLGPVPEGRQRCRFVAVGSEDSTVRIFSLNPDDCLQPLSMQALSSKPCSVLLIEMFDVSHEKDGSLYLNIGLENGVFVRLTVDQITGTLSDARTRFLGPRAVRLGKVALETGNAVLALSTRPWLQYTYQNKSTICPLFYETLEYGSSISSPQCSNGIIAVAGNSLRIFVIDNLGNNFNQQSLPLKYTPRKLLFQPEFKTFVVIESDHNTLTETKKRELIKEKLTDPDDMEDENEDLINKLPEWMREATVNVHEGCHWASCLRVIHPFKGETTFLYEFENNEAAFSVANCSFHTRPGEAFLVVGTSKDTITSPRTCSSGYIYVFKYSSDGTSLDLVHKTPLEDLPLAICGFQGRLLIGMGNCLRLYDLGKKKLLRKCETKKLPNCIVSIHTQGNRIVVGDIQESLHYGLYRPDLNQFYIYADDTLPRWLTCFIPLDYDTMAAADKFGNFFVLRLPKHVAKDLDEDPSGNKLMSDKAFLQGAPHKVTITIIIHLVGTSCSFPLFGGREVLVYTTLQGAIGVFIPFVTKEDVEFFQYLEMHLRNEYPSLVGRDYLSYRSYYLPVKNVIDGELVEQYLSLPTDKKIDIAQAMERNSGDVAKKIQDMRTTVAF</sequence>
<dbReference type="GO" id="GO:0003676">
    <property type="term" value="F:nucleic acid binding"/>
    <property type="evidence" value="ECO:0007669"/>
    <property type="project" value="InterPro"/>
</dbReference>
<organism evidence="10 11">
    <name type="scientific">Rozella allomycis (strain CSF55)</name>
    <dbReference type="NCBI Taxonomy" id="988480"/>
    <lineage>
        <taxon>Eukaryota</taxon>
        <taxon>Fungi</taxon>
        <taxon>Fungi incertae sedis</taxon>
        <taxon>Cryptomycota</taxon>
        <taxon>Cryptomycota incertae sedis</taxon>
        <taxon>Rozella</taxon>
    </lineage>
</organism>
<dbReference type="Pfam" id="PF23726">
    <property type="entry name" value="Beta-prop_RSE1_2nd"/>
    <property type="match status" value="1"/>
</dbReference>
<dbReference type="Gene3D" id="2.130.10.10">
    <property type="entry name" value="YVTN repeat-like/Quinoprotein amine dehydrogenase"/>
    <property type="match status" value="3"/>
</dbReference>
<dbReference type="Proteomes" id="UP000030755">
    <property type="component" value="Unassembled WGS sequence"/>
</dbReference>
<dbReference type="Pfam" id="PF10433">
    <property type="entry name" value="Beta-prop_RSE1_1st"/>
    <property type="match status" value="1"/>
</dbReference>
<dbReference type="Pfam" id="PF03178">
    <property type="entry name" value="CPSF_A"/>
    <property type="match status" value="1"/>
</dbReference>
<feature type="domain" description="RSE1/DDB1/CPSF1 first beta-propeller" evidence="8">
    <location>
        <begin position="13"/>
        <end position="292"/>
    </location>
</feature>
<evidence type="ECO:0000256" key="4">
    <source>
        <dbReference type="ARBA" id="ARBA00023187"/>
    </source>
</evidence>
<evidence type="ECO:0000259" key="7">
    <source>
        <dbReference type="Pfam" id="PF03178"/>
    </source>
</evidence>
<dbReference type="InterPro" id="IPR018846">
    <property type="entry name" value="Beta-prop_RSE1/DDB1/CPSF1_1st"/>
</dbReference>
<dbReference type="PANTHER" id="PTHR10644">
    <property type="entry name" value="DNA REPAIR/RNA PROCESSING CPSF FAMILY"/>
    <property type="match status" value="1"/>
</dbReference>
<protein>
    <submittedName>
        <fullName evidence="10">Mono-functional DNA-alkylating methyl methanesulfonate domain-containing protein</fullName>
    </submittedName>
</protein>